<dbReference type="PANTHER" id="PTHR33678:SF2">
    <property type="match status" value="1"/>
</dbReference>
<evidence type="ECO:0000256" key="1">
    <source>
        <dbReference type="SAM" id="Coils"/>
    </source>
</evidence>
<dbReference type="Pfam" id="PF03050">
    <property type="entry name" value="DDE_Tnp_IS66"/>
    <property type="match status" value="1"/>
</dbReference>
<dbReference type="Pfam" id="PF13007">
    <property type="entry name" value="LZ_Tnp_IS66"/>
    <property type="match status" value="1"/>
</dbReference>
<evidence type="ECO:0000313" key="6">
    <source>
        <dbReference type="EMBL" id="SQB16744.1"/>
    </source>
</evidence>
<reference evidence="6 7" key="1">
    <citation type="submission" date="2018-06" db="EMBL/GenBank/DDBJ databases">
        <authorList>
            <consortium name="Pathogen Informatics"/>
            <person name="Doyle S."/>
        </authorList>
    </citation>
    <scope>NUCLEOTIDE SEQUENCE [LARGE SCALE GENOMIC DNA]</scope>
    <source>
        <strain evidence="6 7">NCTC11224</strain>
    </source>
</reference>
<protein>
    <submittedName>
        <fullName evidence="6">Transposase IS66</fullName>
    </submittedName>
</protein>
<evidence type="ECO:0000259" key="4">
    <source>
        <dbReference type="Pfam" id="PF13005"/>
    </source>
</evidence>
<organism evidence="6 7">
    <name type="scientific">Enterocloster clostridioformis</name>
    <dbReference type="NCBI Taxonomy" id="1531"/>
    <lineage>
        <taxon>Bacteria</taxon>
        <taxon>Bacillati</taxon>
        <taxon>Bacillota</taxon>
        <taxon>Clostridia</taxon>
        <taxon>Lachnospirales</taxon>
        <taxon>Lachnospiraceae</taxon>
        <taxon>Enterocloster</taxon>
    </lineage>
</organism>
<evidence type="ECO:0000259" key="3">
    <source>
        <dbReference type="Pfam" id="PF03050"/>
    </source>
</evidence>
<proteinExistence type="predicted"/>
<dbReference type="InterPro" id="IPR024463">
    <property type="entry name" value="Transposase_TnpC_homeodom"/>
</dbReference>
<feature type="region of interest" description="Disordered" evidence="2">
    <location>
        <begin position="86"/>
        <end position="118"/>
    </location>
</feature>
<dbReference type="NCBIfam" id="NF033517">
    <property type="entry name" value="transpos_IS66"/>
    <property type="match status" value="1"/>
</dbReference>
<feature type="domain" description="Transposase IS66 central" evidence="3">
    <location>
        <begin position="195"/>
        <end position="460"/>
    </location>
</feature>
<evidence type="ECO:0000259" key="5">
    <source>
        <dbReference type="Pfam" id="PF13007"/>
    </source>
</evidence>
<dbReference type="InterPro" id="IPR024474">
    <property type="entry name" value="Znf_dom_IS66"/>
</dbReference>
<evidence type="ECO:0000256" key="2">
    <source>
        <dbReference type="SAM" id="MobiDB-lite"/>
    </source>
</evidence>
<gene>
    <name evidence="6" type="ORF">NCTC11224_05806</name>
</gene>
<keyword evidence="7" id="KW-1185">Reference proteome</keyword>
<accession>A0A2X2UJX2</accession>
<feature type="coiled-coil region" evidence="1">
    <location>
        <begin position="22"/>
        <end position="49"/>
    </location>
</feature>
<dbReference type="InterPro" id="IPR052344">
    <property type="entry name" value="Transposase-related"/>
</dbReference>
<dbReference type="EMBL" id="UAVW01000021">
    <property type="protein sequence ID" value="SQB16744.1"/>
    <property type="molecule type" value="Genomic_DNA"/>
</dbReference>
<feature type="domain" description="Transposase TnpC homeodomain" evidence="5">
    <location>
        <begin position="53"/>
        <end position="115"/>
    </location>
</feature>
<feature type="compositionally biased region" description="Acidic residues" evidence="2">
    <location>
        <begin position="86"/>
        <end position="98"/>
    </location>
</feature>
<dbReference type="Proteomes" id="UP000251853">
    <property type="component" value="Unassembled WGS sequence"/>
</dbReference>
<dbReference type="AlphaFoldDB" id="A0A2X2UJX2"/>
<dbReference type="InterPro" id="IPR004291">
    <property type="entry name" value="Transposase_IS66_central"/>
</dbReference>
<feature type="domain" description="Transposase IS66 zinc-finger binding" evidence="4">
    <location>
        <begin position="136"/>
        <end position="180"/>
    </location>
</feature>
<name>A0A2X2UJX2_9FIRM</name>
<sequence length="470" mass="55019">MDPLFTEEQLNKMSREDIISLMKTMREHYQKQETKIQILEEKTKELEFLNAMLSDRLTLAQRKQFGPSSEKYADGYTQLNLFNEAEQEAEPDAPEPEMEEIHPSSYKRKKRSGKKEEDLSAFETTEVIEYKLTGADRNCPDCNTKYKVVTKETVKRLKFVPARFEVVEEVTYVYSCPKCGAMKRPEKAPSLLKGSVATPSLVAGIMNAKYVGGMPLARQEREFARYDLNLSTKTMANWIIQCADRYLQPLYELMKEEFLRSRYAHGDETRVQVIDEPEQKGSTQNWMWVYLTDEYSGAPRMVLFQYERTRAGYHPVEFLGDQYQGYFTCDGYQAYHSLPERITVTGCMAHARRRFDESLTVLKKDFTKEQLKETTAYQAMARIGMFYKIEEMIRDKSPEERYEERQKQAKPLLEAFFEWLHTLEDAVDRSSKIGEAVLYTLNQETYLKRYLEDGHLSIDNLVQHCQNNNE</sequence>
<dbReference type="Pfam" id="PF13005">
    <property type="entry name" value="zf-IS66"/>
    <property type="match status" value="1"/>
</dbReference>
<keyword evidence="1" id="KW-0175">Coiled coil</keyword>
<evidence type="ECO:0000313" key="7">
    <source>
        <dbReference type="Proteomes" id="UP000251853"/>
    </source>
</evidence>
<dbReference type="PANTHER" id="PTHR33678">
    <property type="entry name" value="BLL1576 PROTEIN"/>
    <property type="match status" value="1"/>
</dbReference>